<evidence type="ECO:0000313" key="3">
    <source>
        <dbReference type="Proteomes" id="UP001144673"/>
    </source>
</evidence>
<dbReference type="Proteomes" id="UP001144673">
    <property type="component" value="Chromosome 3"/>
</dbReference>
<sequence length="133" mass="14943">MADTAPPAGHRRRSFLGKLFGKKDKHNASDATPPPYENNTQTNPSAAVDSVKENRTENNHFHEAEEYIKDEEAKLKDHLHKSGEPGDISSESSTKKYFAKAENAAKKEGEKIEEDWKNAQRPESAEDKYGDLM</sequence>
<feature type="compositionally biased region" description="Basic and acidic residues" evidence="1">
    <location>
        <begin position="103"/>
        <end position="133"/>
    </location>
</feature>
<keyword evidence="3" id="KW-1185">Reference proteome</keyword>
<name>A0A9W8Q6T7_AKAMU</name>
<evidence type="ECO:0000313" key="2">
    <source>
        <dbReference type="EMBL" id="KAJ4147469.1"/>
    </source>
</evidence>
<reference evidence="2" key="1">
    <citation type="journal article" date="2023" name="Access Microbiol">
        <title>De-novo genome assembly for Akanthomyces muscarius, a biocontrol agent of insect agricultural pests.</title>
        <authorList>
            <person name="Erdos Z."/>
            <person name="Studholme D.J."/>
            <person name="Raymond B."/>
            <person name="Sharma M."/>
        </authorList>
    </citation>
    <scope>NUCLEOTIDE SEQUENCE</scope>
    <source>
        <strain evidence="2">Ve6</strain>
    </source>
</reference>
<evidence type="ECO:0000256" key="1">
    <source>
        <dbReference type="SAM" id="MobiDB-lite"/>
    </source>
</evidence>
<dbReference type="RefSeq" id="XP_056050410.1">
    <property type="nucleotide sequence ID" value="XM_056193365.1"/>
</dbReference>
<dbReference type="EMBL" id="JAJHUN010000010">
    <property type="protein sequence ID" value="KAJ4147469.1"/>
    <property type="molecule type" value="Genomic_DNA"/>
</dbReference>
<organism evidence="2 3">
    <name type="scientific">Akanthomyces muscarius</name>
    <name type="common">Entomopathogenic fungus</name>
    <name type="synonym">Lecanicillium muscarium</name>
    <dbReference type="NCBI Taxonomy" id="2231603"/>
    <lineage>
        <taxon>Eukaryota</taxon>
        <taxon>Fungi</taxon>
        <taxon>Dikarya</taxon>
        <taxon>Ascomycota</taxon>
        <taxon>Pezizomycotina</taxon>
        <taxon>Sordariomycetes</taxon>
        <taxon>Hypocreomycetidae</taxon>
        <taxon>Hypocreales</taxon>
        <taxon>Cordycipitaceae</taxon>
        <taxon>Akanthomyces</taxon>
    </lineage>
</organism>
<dbReference type="AlphaFoldDB" id="A0A9W8Q6T7"/>
<protein>
    <submittedName>
        <fullName evidence="2">Uncharacterized protein</fullName>
    </submittedName>
</protein>
<proteinExistence type="predicted"/>
<feature type="compositionally biased region" description="Basic and acidic residues" evidence="1">
    <location>
        <begin position="50"/>
        <end position="84"/>
    </location>
</feature>
<feature type="region of interest" description="Disordered" evidence="1">
    <location>
        <begin position="1"/>
        <end position="133"/>
    </location>
</feature>
<accession>A0A9W8Q6T7</accession>
<comment type="caution">
    <text evidence="2">The sequence shown here is derived from an EMBL/GenBank/DDBJ whole genome shotgun (WGS) entry which is preliminary data.</text>
</comment>
<dbReference type="GeneID" id="80889143"/>
<gene>
    <name evidence="2" type="ORF">LMH87_001984</name>
</gene>
<dbReference type="KEGG" id="amus:LMH87_001984"/>